<dbReference type="HOGENOM" id="CLU_2245056_0_0_9"/>
<dbReference type="KEGG" id="chy:CHY_2602"/>
<evidence type="ECO:0000313" key="1">
    <source>
        <dbReference type="EMBL" id="ABB14262.1"/>
    </source>
</evidence>
<keyword evidence="2" id="KW-1185">Reference proteome</keyword>
<dbReference type="Proteomes" id="UP000002706">
    <property type="component" value="Chromosome"/>
</dbReference>
<protein>
    <submittedName>
        <fullName evidence="1">Uncharacterized protein</fullName>
    </submittedName>
</protein>
<organism evidence="1 2">
    <name type="scientific">Carboxydothermus hydrogenoformans (strain ATCC BAA-161 / DSM 6008 / Z-2901)</name>
    <dbReference type="NCBI Taxonomy" id="246194"/>
    <lineage>
        <taxon>Bacteria</taxon>
        <taxon>Bacillati</taxon>
        <taxon>Bacillota</taxon>
        <taxon>Clostridia</taxon>
        <taxon>Thermoanaerobacterales</taxon>
        <taxon>Thermoanaerobacteraceae</taxon>
        <taxon>Carboxydothermus</taxon>
    </lineage>
</organism>
<dbReference type="InParanoid" id="Q3A8Y9"/>
<proteinExistence type="predicted"/>
<name>Q3A8Y9_CARHZ</name>
<reference evidence="1 2" key="1">
    <citation type="journal article" date="2005" name="PLoS Genet.">
        <title>Life in hot carbon monoxide: the complete genome sequence of Carboxydothermus hydrogenoformans Z-2901.</title>
        <authorList>
            <person name="Wu M."/>
            <person name="Ren Q."/>
            <person name="Durkin A.S."/>
            <person name="Daugherty S.C."/>
            <person name="Brinkac L.M."/>
            <person name="Dodson R.J."/>
            <person name="Madupu R."/>
            <person name="Sullivan S.A."/>
            <person name="Kolonay J.F."/>
            <person name="Haft D.H."/>
            <person name="Nelson W.C."/>
            <person name="Tallon L.J."/>
            <person name="Jones K.M."/>
            <person name="Ulrich L.E."/>
            <person name="Gonzalez J.M."/>
            <person name="Zhulin I.B."/>
            <person name="Robb F.T."/>
            <person name="Eisen J.A."/>
        </authorList>
    </citation>
    <scope>NUCLEOTIDE SEQUENCE [LARGE SCALE GENOMIC DNA]</scope>
    <source>
        <strain evidence="2">ATCC BAA-161 / DSM 6008 / Z-2901</strain>
    </source>
</reference>
<dbReference type="EMBL" id="CP000141">
    <property type="protein sequence ID" value="ABB14262.1"/>
    <property type="molecule type" value="Genomic_DNA"/>
</dbReference>
<gene>
    <name evidence="1" type="ordered locus">CHY_2602</name>
</gene>
<dbReference type="AlphaFoldDB" id="Q3A8Y9"/>
<evidence type="ECO:0000313" key="2">
    <source>
        <dbReference type="Proteomes" id="UP000002706"/>
    </source>
</evidence>
<sequence>MQKKRKRTPAFLYSYFNNGGEVMEEAVNALPEQASFNFVTNKNLKILLIIVVLIALSEDMERHIRSISFTLDTVKKTLSTISFTISNLREILEYKPDSNPEGVN</sequence>
<accession>Q3A8Y9</accession>